<dbReference type="KEGG" id="mpsy:CEK71_00105"/>
<reference evidence="14 16" key="2">
    <citation type="submission" date="2017-11" db="EMBL/GenBank/DDBJ databases">
        <title>Draft Genome Sequence of Methylobacter psychrotolerans Sph1T, an Obligate Methanotroph from Low-Temperature Environments.</title>
        <authorList>
            <person name="Oshkin I.Y."/>
            <person name="Miroshnikov K."/>
            <person name="Belova S.E."/>
            <person name="Korzhenkov A."/>
            <person name="Toshchakov S.V."/>
            <person name="Dedysh S.N."/>
        </authorList>
    </citation>
    <scope>NUCLEOTIDE SEQUENCE [LARGE SCALE GENOMIC DNA]</scope>
    <source>
        <strain evidence="14 16">Sph1</strain>
    </source>
</reference>
<evidence type="ECO:0000256" key="9">
    <source>
        <dbReference type="ARBA" id="ARBA00023237"/>
    </source>
</evidence>
<accession>A0A1Z4BTE7</accession>
<keyword evidence="9" id="KW-0998">Cell outer membrane</keyword>
<name>A0A1Z4BTE7_9GAMM</name>
<dbReference type="InterPro" id="IPR006665">
    <property type="entry name" value="OmpA-like"/>
</dbReference>
<dbReference type="GO" id="GO:0005509">
    <property type="term" value="F:calcium ion binding"/>
    <property type="evidence" value="ECO:0007669"/>
    <property type="project" value="InterPro"/>
</dbReference>
<evidence type="ECO:0000256" key="11">
    <source>
        <dbReference type="SAM" id="SignalP"/>
    </source>
</evidence>
<dbReference type="SUPFAM" id="SSF103088">
    <property type="entry name" value="OmpA-like"/>
    <property type="match status" value="1"/>
</dbReference>
<protein>
    <submittedName>
        <fullName evidence="13">Flagellar motor protein MotB</fullName>
    </submittedName>
</protein>
<evidence type="ECO:0000313" key="14">
    <source>
        <dbReference type="EMBL" id="POZ52723.1"/>
    </source>
</evidence>
<evidence type="ECO:0000256" key="4">
    <source>
        <dbReference type="ARBA" id="ARBA00022692"/>
    </source>
</evidence>
<dbReference type="Proteomes" id="UP000237423">
    <property type="component" value="Unassembled WGS sequence"/>
</dbReference>
<evidence type="ECO:0000256" key="10">
    <source>
        <dbReference type="PROSITE-ProRule" id="PRU00473"/>
    </source>
</evidence>
<evidence type="ECO:0000256" key="7">
    <source>
        <dbReference type="ARBA" id="ARBA00023114"/>
    </source>
</evidence>
<feature type="chain" id="PRO_5033291568" evidence="11">
    <location>
        <begin position="23"/>
        <end position="350"/>
    </location>
</feature>
<dbReference type="InterPro" id="IPR036737">
    <property type="entry name" value="OmpA-like_sf"/>
</dbReference>
<organism evidence="13 15">
    <name type="scientific">Methylovulum psychrotolerans</name>
    <dbReference type="NCBI Taxonomy" id="1704499"/>
    <lineage>
        <taxon>Bacteria</taxon>
        <taxon>Pseudomonadati</taxon>
        <taxon>Pseudomonadota</taxon>
        <taxon>Gammaproteobacteria</taxon>
        <taxon>Methylococcales</taxon>
        <taxon>Methylococcaceae</taxon>
        <taxon>Methylovulum</taxon>
    </lineage>
</organism>
<dbReference type="SUPFAM" id="SSF56925">
    <property type="entry name" value="OMPA-like"/>
    <property type="match status" value="1"/>
</dbReference>
<evidence type="ECO:0000313" key="15">
    <source>
        <dbReference type="Proteomes" id="UP000197019"/>
    </source>
</evidence>
<evidence type="ECO:0000256" key="6">
    <source>
        <dbReference type="ARBA" id="ARBA00023065"/>
    </source>
</evidence>
<keyword evidence="13" id="KW-0966">Cell projection</keyword>
<dbReference type="Pfam" id="PF13505">
    <property type="entry name" value="OMP_b-brl"/>
    <property type="match status" value="1"/>
</dbReference>
<keyword evidence="8 10" id="KW-0472">Membrane</keyword>
<evidence type="ECO:0000256" key="3">
    <source>
        <dbReference type="ARBA" id="ARBA00022452"/>
    </source>
</evidence>
<keyword evidence="7" id="KW-0626">Porin</keyword>
<keyword evidence="3" id="KW-1134">Transmembrane beta strand</keyword>
<evidence type="ECO:0000256" key="5">
    <source>
        <dbReference type="ARBA" id="ARBA00022729"/>
    </source>
</evidence>
<dbReference type="PANTHER" id="PTHR30329">
    <property type="entry name" value="STATOR ELEMENT OF FLAGELLAR MOTOR COMPLEX"/>
    <property type="match status" value="1"/>
</dbReference>
<keyword evidence="5 11" id="KW-0732">Signal</keyword>
<reference evidence="13 15" key="1">
    <citation type="submission" date="2017-06" db="EMBL/GenBank/DDBJ databases">
        <title>Genome Sequencing of the methanotroph Methylovulum psychrotolerants str. HV10-M2 isolated from a high-altitude environment.</title>
        <authorList>
            <person name="Mateos-Rivera A."/>
        </authorList>
    </citation>
    <scope>NUCLEOTIDE SEQUENCE [LARGE SCALE GENOMIC DNA]</scope>
    <source>
        <strain evidence="13 15">HV10_M2</strain>
    </source>
</reference>
<dbReference type="InterPro" id="IPR027385">
    <property type="entry name" value="Beta-barrel_OMP"/>
</dbReference>
<dbReference type="Gene3D" id="2.40.160.20">
    <property type="match status" value="1"/>
</dbReference>
<evidence type="ECO:0000256" key="2">
    <source>
        <dbReference type="ARBA" id="ARBA00022448"/>
    </source>
</evidence>
<dbReference type="AlphaFoldDB" id="A0A1Z4BTE7"/>
<sequence length="350" mass="38280">MKKSHLWALAALTGIGAMPAHADTVEDNRFYVAPFASFLNTGGDRGADDGFSAGAGVGKILNKHFNLELRGFYQEADSNQGTWEMPGGTVDLQYYFSRDKLAPYTVIALGGMDTTVNGIEAGSFIGEAGAGVTYELNDNFLLRTDIRYRYNNNFGTQFNRNTDEFHDMTMNFGFVVPFGPKPTPVKFEMPAPTPVPLPVEKPMDCSMMDSDSDGVNDCKDKCPETLASSKVDFKGCPVSLELKGVNFKVNSADLTPGAMGILDRVAVSLKKYPEKVNIEVHGHTSSEGSDAHNLKLSQNRSQSVVNYLKMKGVTNRMTAKGFGESRPIAENVTEQGRSLNRRVELVWMGN</sequence>
<dbReference type="InterPro" id="IPR011250">
    <property type="entry name" value="OMP/PagP_B-barrel"/>
</dbReference>
<keyword evidence="6" id="KW-0406">Ion transport</keyword>
<evidence type="ECO:0000313" key="13">
    <source>
        <dbReference type="EMBL" id="ASF44594.1"/>
    </source>
</evidence>
<keyword evidence="13" id="KW-0969">Cilium</keyword>
<comment type="subcellular location">
    <subcellularLocation>
        <location evidence="1">Cell outer membrane</location>
        <topology evidence="1">Multi-pass membrane protein</topology>
    </subcellularLocation>
</comment>
<dbReference type="EMBL" id="PGFZ01000002">
    <property type="protein sequence ID" value="POZ52723.1"/>
    <property type="molecule type" value="Genomic_DNA"/>
</dbReference>
<dbReference type="GO" id="GO:0015288">
    <property type="term" value="F:porin activity"/>
    <property type="evidence" value="ECO:0007669"/>
    <property type="project" value="UniProtKB-KW"/>
</dbReference>
<dbReference type="CDD" id="cd07185">
    <property type="entry name" value="OmpA_C-like"/>
    <property type="match status" value="1"/>
</dbReference>
<keyword evidence="15" id="KW-1185">Reference proteome</keyword>
<dbReference type="InterPro" id="IPR050330">
    <property type="entry name" value="Bact_OuterMem_StrucFunc"/>
</dbReference>
<dbReference type="Pfam" id="PF00691">
    <property type="entry name" value="OmpA"/>
    <property type="match status" value="1"/>
</dbReference>
<gene>
    <name evidence="14" type="ORF">AADEFJLK_01330</name>
    <name evidence="13" type="ORF">CEK71_00105</name>
</gene>
<evidence type="ECO:0000313" key="16">
    <source>
        <dbReference type="Proteomes" id="UP000237423"/>
    </source>
</evidence>
<dbReference type="GO" id="GO:0009279">
    <property type="term" value="C:cell outer membrane"/>
    <property type="evidence" value="ECO:0007669"/>
    <property type="project" value="UniProtKB-SubCell"/>
</dbReference>
<dbReference type="GO" id="GO:0006811">
    <property type="term" value="P:monoatomic ion transport"/>
    <property type="evidence" value="ECO:0007669"/>
    <property type="project" value="UniProtKB-KW"/>
</dbReference>
<dbReference type="InterPro" id="IPR028974">
    <property type="entry name" value="TSP_type-3_rpt"/>
</dbReference>
<keyword evidence="2" id="KW-0813">Transport</keyword>
<feature type="domain" description="OmpA-like" evidence="12">
    <location>
        <begin position="234"/>
        <end position="350"/>
    </location>
</feature>
<dbReference type="Proteomes" id="UP000197019">
    <property type="component" value="Chromosome"/>
</dbReference>
<proteinExistence type="predicted"/>
<dbReference type="RefSeq" id="WP_088617477.1">
    <property type="nucleotide sequence ID" value="NZ_CP022129.1"/>
</dbReference>
<dbReference type="PRINTS" id="PR01021">
    <property type="entry name" value="OMPADOMAIN"/>
</dbReference>
<evidence type="ECO:0000256" key="8">
    <source>
        <dbReference type="ARBA" id="ARBA00023136"/>
    </source>
</evidence>
<evidence type="ECO:0000256" key="1">
    <source>
        <dbReference type="ARBA" id="ARBA00004571"/>
    </source>
</evidence>
<evidence type="ECO:0000259" key="12">
    <source>
        <dbReference type="PROSITE" id="PS51123"/>
    </source>
</evidence>
<dbReference type="InterPro" id="IPR006664">
    <property type="entry name" value="OMP_bac"/>
</dbReference>
<dbReference type="Gene3D" id="3.30.1330.60">
    <property type="entry name" value="OmpA-like domain"/>
    <property type="match status" value="1"/>
</dbReference>
<dbReference type="PANTHER" id="PTHR30329:SF21">
    <property type="entry name" value="LIPOPROTEIN YIAD-RELATED"/>
    <property type="match status" value="1"/>
</dbReference>
<keyword evidence="4" id="KW-0812">Transmembrane</keyword>
<dbReference type="SUPFAM" id="SSF103647">
    <property type="entry name" value="TSP type-3 repeat"/>
    <property type="match status" value="1"/>
</dbReference>
<dbReference type="PROSITE" id="PS51123">
    <property type="entry name" value="OMPA_2"/>
    <property type="match status" value="1"/>
</dbReference>
<keyword evidence="13" id="KW-0282">Flagellum</keyword>
<dbReference type="GO" id="GO:0046930">
    <property type="term" value="C:pore complex"/>
    <property type="evidence" value="ECO:0007669"/>
    <property type="project" value="UniProtKB-KW"/>
</dbReference>
<dbReference type="EMBL" id="CP022129">
    <property type="protein sequence ID" value="ASF44594.1"/>
    <property type="molecule type" value="Genomic_DNA"/>
</dbReference>
<dbReference type="OrthoDB" id="1149075at2"/>
<feature type="signal peptide" evidence="11">
    <location>
        <begin position="1"/>
        <end position="22"/>
    </location>
</feature>